<reference evidence="1" key="1">
    <citation type="journal article" date="2015" name="Nature">
        <title>Complex archaea that bridge the gap between prokaryotes and eukaryotes.</title>
        <authorList>
            <person name="Spang A."/>
            <person name="Saw J.H."/>
            <person name="Jorgensen S.L."/>
            <person name="Zaremba-Niedzwiedzka K."/>
            <person name="Martijn J."/>
            <person name="Lind A.E."/>
            <person name="van Eijk R."/>
            <person name="Schleper C."/>
            <person name="Guy L."/>
            <person name="Ettema T.J."/>
        </authorList>
    </citation>
    <scope>NUCLEOTIDE SEQUENCE</scope>
</reference>
<evidence type="ECO:0000313" key="1">
    <source>
        <dbReference type="EMBL" id="KKL53243.1"/>
    </source>
</evidence>
<accession>A0A0F9CV71</accession>
<dbReference type="AlphaFoldDB" id="A0A0F9CV71"/>
<dbReference type="EMBL" id="LAZR01031614">
    <property type="protein sequence ID" value="KKL53243.1"/>
    <property type="molecule type" value="Genomic_DNA"/>
</dbReference>
<organism evidence="1">
    <name type="scientific">marine sediment metagenome</name>
    <dbReference type="NCBI Taxonomy" id="412755"/>
    <lineage>
        <taxon>unclassified sequences</taxon>
        <taxon>metagenomes</taxon>
        <taxon>ecological metagenomes</taxon>
    </lineage>
</organism>
<comment type="caution">
    <text evidence="1">The sequence shown here is derived from an EMBL/GenBank/DDBJ whole genome shotgun (WGS) entry which is preliminary data.</text>
</comment>
<name>A0A0F9CV71_9ZZZZ</name>
<protein>
    <submittedName>
        <fullName evidence="1">Uncharacterized protein</fullName>
    </submittedName>
</protein>
<sequence>MNRRKFFAGIAAAITATVIPIDFGDAPTTWVADPMANIWWRAGPMFHTKIGTREIAALEYAWEQCIKSGQHPSQIYITDEQLMELGDEIHKSV</sequence>
<gene>
    <name evidence="1" type="ORF">LCGC14_2277340</name>
</gene>
<proteinExistence type="predicted"/>